<dbReference type="InterPro" id="IPR023393">
    <property type="entry name" value="START-like_dom_sf"/>
</dbReference>
<reference evidence="1 2" key="1">
    <citation type="journal article" date="2011" name="PLoS ONE">
        <title>Haloquadratum walsbyi: limited diversity in a global pond.</title>
        <authorList>
            <person name="Dyall-Smith M."/>
            <person name="Pfeiffer F."/>
            <person name="Klee K."/>
            <person name="Palm P."/>
            <person name="Gross K."/>
            <person name="Schuster S.C."/>
            <person name="Rampp M."/>
            <person name="Oesterhelt D."/>
        </authorList>
    </citation>
    <scope>NUCLEOTIDE SEQUENCE [LARGE SCALE GENOMIC DNA]</scope>
    <source>
        <strain evidence="2">DSM 16854 / JCM 12705 / C23</strain>
    </source>
</reference>
<proteinExistence type="predicted"/>
<dbReference type="AlphaFoldDB" id="G0LI10"/>
<protein>
    <submittedName>
        <fullName evidence="1">START domain protein</fullName>
    </submittedName>
</protein>
<dbReference type="KEGG" id="hwc:Hqrw_1801"/>
<accession>G0LI10</accession>
<dbReference type="Gene3D" id="3.30.530.20">
    <property type="match status" value="1"/>
</dbReference>
<dbReference type="HOGENOM" id="CLU_1507348_0_0_2"/>
<dbReference type="OrthoDB" id="167073at2157"/>
<dbReference type="GeneID" id="12446495"/>
<sequence length="180" mass="21093">MDELVVSTVVYRPQHEVYDFLIRFPRYAKYSDHLREVLTRPDSERSNTRYGLKFAWWKLTYTVESEVTDTDRPHTIDWRIIRNLSARGRWRLRKIEDDSFPVTAPDTANAATRVTFEAAYDPDSANRGNINLPRFVSFGWVIDRLEPAIRKEAKETVQRVVTDLEGRSRPVELTVEHHSG</sequence>
<dbReference type="SUPFAM" id="SSF55961">
    <property type="entry name" value="Bet v1-like"/>
    <property type="match status" value="1"/>
</dbReference>
<evidence type="ECO:0000313" key="1">
    <source>
        <dbReference type="EMBL" id="CCC39730.1"/>
    </source>
</evidence>
<dbReference type="Proteomes" id="UP000007954">
    <property type="component" value="Chromosome"/>
</dbReference>
<dbReference type="CDD" id="cd07812">
    <property type="entry name" value="SRPBCC"/>
    <property type="match status" value="1"/>
</dbReference>
<name>G0LI10_HALWC</name>
<dbReference type="Pfam" id="PF10604">
    <property type="entry name" value="Polyketide_cyc2"/>
    <property type="match status" value="1"/>
</dbReference>
<gene>
    <name evidence="1" type="ordered locus">Hqrw_1801</name>
</gene>
<organism evidence="1 2">
    <name type="scientific">Haloquadratum walsbyi (strain DSM 16854 / JCM 12705 / C23)</name>
    <dbReference type="NCBI Taxonomy" id="768065"/>
    <lineage>
        <taxon>Archaea</taxon>
        <taxon>Methanobacteriati</taxon>
        <taxon>Methanobacteriota</taxon>
        <taxon>Stenosarchaea group</taxon>
        <taxon>Halobacteria</taxon>
        <taxon>Halobacteriales</taxon>
        <taxon>Haloferacaceae</taxon>
        <taxon>Haloquadratum</taxon>
    </lineage>
</organism>
<dbReference type="RefSeq" id="WP_014555522.1">
    <property type="nucleotide sequence ID" value="NC_017459.1"/>
</dbReference>
<evidence type="ECO:0000313" key="2">
    <source>
        <dbReference type="Proteomes" id="UP000007954"/>
    </source>
</evidence>
<dbReference type="EMBL" id="FR746099">
    <property type="protein sequence ID" value="CCC39730.1"/>
    <property type="molecule type" value="Genomic_DNA"/>
</dbReference>
<dbReference type="InterPro" id="IPR019587">
    <property type="entry name" value="Polyketide_cyclase/dehydratase"/>
</dbReference>